<dbReference type="PANTHER" id="PTHR11804">
    <property type="entry name" value="PROTEASE M3 THIMET OLIGOPEPTIDASE-RELATED"/>
    <property type="match status" value="1"/>
</dbReference>
<dbReference type="InterPro" id="IPR045090">
    <property type="entry name" value="Pept_M3A_M3B"/>
</dbReference>
<reference evidence="1 2" key="1">
    <citation type="submission" date="2021-08" db="EMBL/GenBank/DDBJ databases">
        <title>Genome sequence analysis of Clostridium chauvoei strains of European origin and evaluation of typing options for outbreak investigations.</title>
        <authorList>
            <person name="Abdel-Glil M."/>
            <person name="Thomas P."/>
            <person name="Seyboldt C."/>
        </authorList>
    </citation>
    <scope>NUCLEOTIDE SEQUENCE [LARGE SCALE GENOMIC DNA]</scope>
    <source>
        <strain evidence="1 2">S0260-09</strain>
    </source>
</reference>
<dbReference type="Proteomes" id="UP000775179">
    <property type="component" value="Unassembled WGS sequence"/>
</dbReference>
<evidence type="ECO:0000313" key="2">
    <source>
        <dbReference type="Proteomes" id="UP000775179"/>
    </source>
</evidence>
<dbReference type="Gene3D" id="1.10.1370.30">
    <property type="match status" value="1"/>
</dbReference>
<dbReference type="CDD" id="cd09606">
    <property type="entry name" value="M3B_PepF"/>
    <property type="match status" value="1"/>
</dbReference>
<organism evidence="1 2">
    <name type="scientific">Clostridium chauvoei</name>
    <dbReference type="NCBI Taxonomy" id="46867"/>
    <lineage>
        <taxon>Bacteria</taxon>
        <taxon>Bacillati</taxon>
        <taxon>Bacillota</taxon>
        <taxon>Clostridia</taxon>
        <taxon>Eubacteriales</taxon>
        <taxon>Clostridiaceae</taxon>
        <taxon>Clostridium</taxon>
    </lineage>
</organism>
<name>A0ABD4RE08_9CLOT</name>
<dbReference type="KEGG" id="cchv:BTM20_07170"/>
<dbReference type="NCBIfam" id="TIGR02289">
    <property type="entry name" value="M3_not_pepF"/>
    <property type="match status" value="1"/>
</dbReference>
<proteinExistence type="predicted"/>
<dbReference type="RefSeq" id="WP_079481341.1">
    <property type="nucleotide sequence ID" value="NZ_CP018624.1"/>
</dbReference>
<dbReference type="AlphaFoldDB" id="A0ABD4RE08"/>
<dbReference type="SUPFAM" id="SSF55486">
    <property type="entry name" value="Metalloproteases ('zincins'), catalytic domain"/>
    <property type="match status" value="1"/>
</dbReference>
<dbReference type="InterPro" id="IPR011976">
    <property type="entry name" value="Pept_M3B_oligopep-rel"/>
</dbReference>
<accession>A0ABD4RE08</accession>
<protein>
    <submittedName>
        <fullName evidence="1">M3 family oligoendopeptidase</fullName>
    </submittedName>
</protein>
<dbReference type="PANTHER" id="PTHR11804:SF28">
    <property type="entry name" value="OLIGOENDOPEPTIDASE F"/>
    <property type="match status" value="1"/>
</dbReference>
<comment type="caution">
    <text evidence="1">The sequence shown here is derived from an EMBL/GenBank/DDBJ whole genome shotgun (WGS) entry which is preliminary data.</text>
</comment>
<sequence>MMFSEYKYERPNFEVYKNTILKSISEMEIAGDFKEIEIKLENIEKLRSNYDTMFNLSYIRHTINTKDEFYDKEQEYFDENGPLYSEVDNAFFKFINNSRFKKIFIDRYGEQFIKLIDLKLKSFSSEIIDDLKEENRLVTEYGKLIASAKIIYNGEELNISSIGKYTEDLDRNIRKEASEKLWGFFEENENKFDEIYDSLVKVRTKIAKKLGYKNFIELGYIRMSRTDYNKDMVNTFRKQVEKYIVPIANKAFKKQKERLGLKELNYYDLSINFLSGNAIPKGNKEWMLDKASKMYSELSKETKEFFSFMVNNKLLDLESKKNKSAGGYCTYIADYKSPFIFANFNKTSGDVDVLTHEAGHAFQVYLSRWIKTPEVIWPTNESAEIHSMSMEFLTWPWMELFFKEDTEKYKFTHLQSALTFIPYGVAVDEFQHYVYENYTATKEERKAAWRKIERKYLPYKDYSENLFLDKGTYWFKQGHIFEVPFYYIDYTLAEICALQFWKKMKEDKDIAWKDYISLCKEGGTKSFLELVKIANLNSPFKEGCMENIINDIDKYLYNIEDKKL</sequence>
<dbReference type="GeneID" id="66301645"/>
<gene>
    <name evidence="1" type="ORF">K4H94_00140</name>
</gene>
<dbReference type="EMBL" id="JAIFTX010000001">
    <property type="protein sequence ID" value="MBX7289460.1"/>
    <property type="molecule type" value="Genomic_DNA"/>
</dbReference>
<evidence type="ECO:0000313" key="1">
    <source>
        <dbReference type="EMBL" id="MBX7289460.1"/>
    </source>
</evidence>